<reference evidence="2" key="1">
    <citation type="submission" date="2020-06" db="EMBL/GenBank/DDBJ databases">
        <title>Persistence of extended-spectrum beta-lactamase plasmids among Enterobacteriaceae in commercial broiler farms.</title>
        <authorList>
            <person name="Yossapol M."/>
            <person name="Asai T."/>
        </authorList>
    </citation>
    <scope>NUCLEOTIDE SEQUENCE</scope>
    <source>
        <strain evidence="2">CC23</strain>
        <plasmid evidence="2">pCC23</plasmid>
    </source>
</reference>
<dbReference type="AlphaFoldDB" id="A0A6J4EIH6"/>
<name>A0A6J4EIH6_ENTCL</name>
<protein>
    <submittedName>
        <fullName evidence="2">Uncharacterized protein</fullName>
    </submittedName>
</protein>
<sequence>MGNWAAEGCQAKSEENQKDSPGAVIIPGSIVHGQILIAGFSGYYNRISLSKFDYNSHCSLWIE</sequence>
<geneLocation type="plasmid" evidence="2">
    <name>pCC23</name>
</geneLocation>
<keyword evidence="2" id="KW-0614">Plasmid</keyword>
<evidence type="ECO:0000313" key="2">
    <source>
        <dbReference type="EMBL" id="BCG50645.1"/>
    </source>
</evidence>
<evidence type="ECO:0000256" key="1">
    <source>
        <dbReference type="SAM" id="MobiDB-lite"/>
    </source>
</evidence>
<proteinExistence type="predicted"/>
<accession>A0A6J4EIH6</accession>
<dbReference type="EMBL" id="LC556210">
    <property type="protein sequence ID" value="BCG50645.1"/>
    <property type="molecule type" value="Genomic_DNA"/>
</dbReference>
<feature type="region of interest" description="Disordered" evidence="1">
    <location>
        <begin position="1"/>
        <end position="22"/>
    </location>
</feature>
<organism evidence="2">
    <name type="scientific">Enterobacter cloacae</name>
    <dbReference type="NCBI Taxonomy" id="550"/>
    <lineage>
        <taxon>Bacteria</taxon>
        <taxon>Pseudomonadati</taxon>
        <taxon>Pseudomonadota</taxon>
        <taxon>Gammaproteobacteria</taxon>
        <taxon>Enterobacterales</taxon>
        <taxon>Enterobacteriaceae</taxon>
        <taxon>Enterobacter</taxon>
        <taxon>Enterobacter cloacae complex</taxon>
    </lineage>
</organism>